<accession>A0A4Y2JRF8</accession>
<name>A0A4Y2JRF8_ARAVE</name>
<protein>
    <submittedName>
        <fullName evidence="1">Uncharacterized protein</fullName>
    </submittedName>
</protein>
<proteinExistence type="predicted"/>
<comment type="caution">
    <text evidence="1">The sequence shown here is derived from an EMBL/GenBank/DDBJ whole genome shotgun (WGS) entry which is preliminary data.</text>
</comment>
<gene>
    <name evidence="1" type="ORF">AVEN_272839_1</name>
</gene>
<evidence type="ECO:0000313" key="2">
    <source>
        <dbReference type="Proteomes" id="UP000499080"/>
    </source>
</evidence>
<keyword evidence="2" id="KW-1185">Reference proteome</keyword>
<evidence type="ECO:0000313" key="1">
    <source>
        <dbReference type="EMBL" id="GBM92544.1"/>
    </source>
</evidence>
<sequence>MSLRWLFFAGRRRVVHTFGFCTTVAVATFGFLPLRSASHVHQVGFFVALRSASQSYRRHFGSVRRRRRSVSTLASLSSSSTASLVQLASLLRAPYGRRPHVVRNEEIVHR</sequence>
<reference evidence="1 2" key="1">
    <citation type="journal article" date="2019" name="Sci. Rep.">
        <title>Orb-weaving spider Araneus ventricosus genome elucidates the spidroin gene catalogue.</title>
        <authorList>
            <person name="Kono N."/>
            <person name="Nakamura H."/>
            <person name="Ohtoshi R."/>
            <person name="Moran D.A.P."/>
            <person name="Shinohara A."/>
            <person name="Yoshida Y."/>
            <person name="Fujiwara M."/>
            <person name="Mori M."/>
            <person name="Tomita M."/>
            <person name="Arakawa K."/>
        </authorList>
    </citation>
    <scope>NUCLEOTIDE SEQUENCE [LARGE SCALE GENOMIC DNA]</scope>
</reference>
<dbReference type="AlphaFoldDB" id="A0A4Y2JRF8"/>
<organism evidence="1 2">
    <name type="scientific">Araneus ventricosus</name>
    <name type="common">Orbweaver spider</name>
    <name type="synonym">Epeira ventricosa</name>
    <dbReference type="NCBI Taxonomy" id="182803"/>
    <lineage>
        <taxon>Eukaryota</taxon>
        <taxon>Metazoa</taxon>
        <taxon>Ecdysozoa</taxon>
        <taxon>Arthropoda</taxon>
        <taxon>Chelicerata</taxon>
        <taxon>Arachnida</taxon>
        <taxon>Araneae</taxon>
        <taxon>Araneomorphae</taxon>
        <taxon>Entelegynae</taxon>
        <taxon>Araneoidea</taxon>
        <taxon>Araneidae</taxon>
        <taxon>Araneus</taxon>
    </lineage>
</organism>
<dbReference type="Proteomes" id="UP000499080">
    <property type="component" value="Unassembled WGS sequence"/>
</dbReference>
<dbReference type="EMBL" id="BGPR01003798">
    <property type="protein sequence ID" value="GBM92544.1"/>
    <property type="molecule type" value="Genomic_DNA"/>
</dbReference>